<evidence type="ECO:0000313" key="4">
    <source>
        <dbReference type="Proteomes" id="UP001327093"/>
    </source>
</evidence>
<dbReference type="EMBL" id="JAWLNX010000026">
    <property type="protein sequence ID" value="MEB3371232.1"/>
    <property type="molecule type" value="Genomic_DNA"/>
</dbReference>
<feature type="chain" id="PRO_5046630233" evidence="1">
    <location>
        <begin position="22"/>
        <end position="198"/>
    </location>
</feature>
<organism evidence="3 4">
    <name type="scientific">Saccharopolyspora mangrovi</name>
    <dbReference type="NCBI Taxonomy" id="3082379"/>
    <lineage>
        <taxon>Bacteria</taxon>
        <taxon>Bacillati</taxon>
        <taxon>Actinomycetota</taxon>
        <taxon>Actinomycetes</taxon>
        <taxon>Pseudonocardiales</taxon>
        <taxon>Pseudonocardiaceae</taxon>
        <taxon>Saccharopolyspora</taxon>
    </lineage>
</organism>
<proteinExistence type="predicted"/>
<dbReference type="Proteomes" id="UP001327093">
    <property type="component" value="Unassembled WGS sequence"/>
</dbReference>
<sequence length="198" mass="21319">MKHARTGLAALGAALSLSFLAGCGQPENPAPAAPPAQTAPAHNEVDVMFAQGMLPHHQQAIDMSRMAAQNAQSQQVKDLAARIEAAQGPEIDKLAGWLRDWNAGQSGHGGHGGHSDHSGHAMSGMMSTDEMTTLSQTKGAEFDQKFLMLMIKHHEGAVAMARTEVEKGRFPDTQQMAREIMISQQSEIDSMRTMLTQH</sequence>
<feature type="signal peptide" evidence="1">
    <location>
        <begin position="1"/>
        <end position="21"/>
    </location>
</feature>
<evidence type="ECO:0000256" key="1">
    <source>
        <dbReference type="SAM" id="SignalP"/>
    </source>
</evidence>
<dbReference type="InterPro" id="IPR012347">
    <property type="entry name" value="Ferritin-like"/>
</dbReference>
<comment type="caution">
    <text evidence="3">The sequence shown here is derived from an EMBL/GenBank/DDBJ whole genome shotgun (WGS) entry which is preliminary data.</text>
</comment>
<dbReference type="RefSeq" id="WP_324268670.1">
    <property type="nucleotide sequence ID" value="NZ_JAWLNX010000026.1"/>
</dbReference>
<evidence type="ECO:0000313" key="3">
    <source>
        <dbReference type="EMBL" id="MEB3371232.1"/>
    </source>
</evidence>
<protein>
    <submittedName>
        <fullName evidence="3">DUF305 domain-containing protein</fullName>
    </submittedName>
</protein>
<dbReference type="Pfam" id="PF03713">
    <property type="entry name" value="DUF305"/>
    <property type="match status" value="1"/>
</dbReference>
<keyword evidence="4" id="KW-1185">Reference proteome</keyword>
<dbReference type="PANTHER" id="PTHR36933">
    <property type="entry name" value="SLL0788 PROTEIN"/>
    <property type="match status" value="1"/>
</dbReference>
<feature type="domain" description="DUF305" evidence="2">
    <location>
        <begin position="46"/>
        <end position="195"/>
    </location>
</feature>
<dbReference type="PROSITE" id="PS51257">
    <property type="entry name" value="PROKAR_LIPOPROTEIN"/>
    <property type="match status" value="1"/>
</dbReference>
<keyword evidence="1" id="KW-0732">Signal</keyword>
<dbReference type="Gene3D" id="1.20.1260.10">
    <property type="match status" value="1"/>
</dbReference>
<reference evidence="3 4" key="1">
    <citation type="submission" date="2023-10" db="EMBL/GenBank/DDBJ databases">
        <title>Saccharopolyspora sp. nov., isolated from mangrove soil.</title>
        <authorList>
            <person name="Lu Y."/>
            <person name="Liu W."/>
        </authorList>
    </citation>
    <scope>NUCLEOTIDE SEQUENCE [LARGE SCALE GENOMIC DNA]</scope>
    <source>
        <strain evidence="3 4">S2-29</strain>
    </source>
</reference>
<dbReference type="PANTHER" id="PTHR36933:SF1">
    <property type="entry name" value="SLL0788 PROTEIN"/>
    <property type="match status" value="1"/>
</dbReference>
<evidence type="ECO:0000259" key="2">
    <source>
        <dbReference type="Pfam" id="PF03713"/>
    </source>
</evidence>
<dbReference type="InterPro" id="IPR005183">
    <property type="entry name" value="DUF305_CopM-like"/>
</dbReference>
<name>A0ABU6AI52_9PSEU</name>
<gene>
    <name evidence="3" type="ORF">R4I43_27875</name>
</gene>
<accession>A0ABU6AI52</accession>